<evidence type="ECO:0000313" key="3">
    <source>
        <dbReference type="WBParaSite" id="ACRNAN_scaffold4680.g25536.t1"/>
    </source>
</evidence>
<dbReference type="Pfam" id="PF05811">
    <property type="entry name" value="DUF842"/>
    <property type="match status" value="1"/>
</dbReference>
<dbReference type="GO" id="GO:0005737">
    <property type="term" value="C:cytoplasm"/>
    <property type="evidence" value="ECO:0007669"/>
    <property type="project" value="TreeGrafter"/>
</dbReference>
<dbReference type="InterPro" id="IPR008560">
    <property type="entry name" value="DUF842_euk"/>
</dbReference>
<protein>
    <submittedName>
        <fullName evidence="3">Protein FAM136A</fullName>
    </submittedName>
</protein>
<dbReference type="GO" id="GO:0005549">
    <property type="term" value="F:odorant binding"/>
    <property type="evidence" value="ECO:0007669"/>
    <property type="project" value="InterPro"/>
</dbReference>
<dbReference type="PANTHER" id="PTHR21096">
    <property type="entry name" value="PROTEIN FAM136A"/>
    <property type="match status" value="1"/>
</dbReference>
<sequence length="110" mass="12559">MFLCLADCYKDTRGSRQSVERCAESCGTTFKQVQRVMETELNGFQEQLQRCAMTCFDKQTQAFGPDPSKYSESQRGAFEEKLNKCVSQCADDHLKLLPKIKDRIISAFKS</sequence>
<proteinExistence type="inferred from homology"/>
<evidence type="ECO:0000256" key="1">
    <source>
        <dbReference type="ARBA" id="ARBA00009952"/>
    </source>
</evidence>
<dbReference type="AlphaFoldDB" id="A0A914E0H3"/>
<reference evidence="3" key="1">
    <citation type="submission" date="2022-11" db="UniProtKB">
        <authorList>
            <consortium name="WormBaseParasite"/>
        </authorList>
    </citation>
    <scope>IDENTIFICATION</scope>
</reference>
<dbReference type="Proteomes" id="UP000887540">
    <property type="component" value="Unplaced"/>
</dbReference>
<accession>A0A914E0H3</accession>
<dbReference type="SUPFAM" id="SSF47565">
    <property type="entry name" value="Insect pheromone/odorant-binding proteins"/>
    <property type="match status" value="1"/>
</dbReference>
<evidence type="ECO:0000313" key="2">
    <source>
        <dbReference type="Proteomes" id="UP000887540"/>
    </source>
</evidence>
<dbReference type="InterPro" id="IPR036728">
    <property type="entry name" value="PBP_GOBP_sf"/>
</dbReference>
<comment type="similarity">
    <text evidence="1">Belongs to the FAM136 family.</text>
</comment>
<organism evidence="2 3">
    <name type="scientific">Acrobeloides nanus</name>
    <dbReference type="NCBI Taxonomy" id="290746"/>
    <lineage>
        <taxon>Eukaryota</taxon>
        <taxon>Metazoa</taxon>
        <taxon>Ecdysozoa</taxon>
        <taxon>Nematoda</taxon>
        <taxon>Chromadorea</taxon>
        <taxon>Rhabditida</taxon>
        <taxon>Tylenchina</taxon>
        <taxon>Cephalobomorpha</taxon>
        <taxon>Cephaloboidea</taxon>
        <taxon>Cephalobidae</taxon>
        <taxon>Acrobeloides</taxon>
    </lineage>
</organism>
<keyword evidence="2" id="KW-1185">Reference proteome</keyword>
<dbReference type="PANTHER" id="PTHR21096:SF0">
    <property type="entry name" value="PROTEIN FAM136A"/>
    <property type="match status" value="1"/>
</dbReference>
<name>A0A914E0H3_9BILA</name>
<dbReference type="WBParaSite" id="ACRNAN_scaffold4680.g25536.t1">
    <property type="protein sequence ID" value="ACRNAN_scaffold4680.g25536.t1"/>
    <property type="gene ID" value="ACRNAN_scaffold4680.g25536"/>
</dbReference>